<name>A0A398CNM4_9BACL</name>
<evidence type="ECO:0000256" key="1">
    <source>
        <dbReference type="SAM" id="MobiDB-lite"/>
    </source>
</evidence>
<reference evidence="2 3" key="1">
    <citation type="submission" date="2018-09" db="EMBL/GenBank/DDBJ databases">
        <title>Cohnella cavernae sp. nov., isolated from a karst cave.</title>
        <authorList>
            <person name="Zhu H."/>
        </authorList>
    </citation>
    <scope>NUCLEOTIDE SEQUENCE [LARGE SCALE GENOMIC DNA]</scope>
    <source>
        <strain evidence="2 3">K2E09-144</strain>
    </source>
</reference>
<accession>A0A398CNM4</accession>
<dbReference type="Proteomes" id="UP000266340">
    <property type="component" value="Unassembled WGS sequence"/>
</dbReference>
<keyword evidence="3" id="KW-1185">Reference proteome</keyword>
<feature type="region of interest" description="Disordered" evidence="1">
    <location>
        <begin position="134"/>
        <end position="172"/>
    </location>
</feature>
<dbReference type="EMBL" id="QXJM01000040">
    <property type="protein sequence ID" value="RIE01517.1"/>
    <property type="molecule type" value="Genomic_DNA"/>
</dbReference>
<dbReference type="OrthoDB" id="2595775at2"/>
<organism evidence="2 3">
    <name type="scientific">Cohnella faecalis</name>
    <dbReference type="NCBI Taxonomy" id="2315694"/>
    <lineage>
        <taxon>Bacteria</taxon>
        <taxon>Bacillati</taxon>
        <taxon>Bacillota</taxon>
        <taxon>Bacilli</taxon>
        <taxon>Bacillales</taxon>
        <taxon>Paenibacillaceae</taxon>
        <taxon>Cohnella</taxon>
    </lineage>
</organism>
<dbReference type="RefSeq" id="WP_119151770.1">
    <property type="nucleotide sequence ID" value="NZ_JBHSOV010000040.1"/>
</dbReference>
<protein>
    <submittedName>
        <fullName evidence="2">Uncharacterized protein</fullName>
    </submittedName>
</protein>
<feature type="compositionally biased region" description="Basic and acidic residues" evidence="1">
    <location>
        <begin position="163"/>
        <end position="172"/>
    </location>
</feature>
<proteinExistence type="predicted"/>
<gene>
    <name evidence="2" type="ORF">D3H35_24500</name>
</gene>
<evidence type="ECO:0000313" key="3">
    <source>
        <dbReference type="Proteomes" id="UP000266340"/>
    </source>
</evidence>
<sequence length="172" mass="18739">MQTENILHNLAPLHIAYKSKDAADPSELTLVKTSKFGKRMPFSQSILEYIGSPTEIQVSVNENGIAISQGLPDGGTSFVLRKAGKKPCVYSSQLVDTIAALFNLNFDGKTSISFYEVTYLNDGKVPVAFIPITQSSDTASEEQEPDFTEASAPEVEDSEDEELGRTRESLGE</sequence>
<evidence type="ECO:0000313" key="2">
    <source>
        <dbReference type="EMBL" id="RIE01517.1"/>
    </source>
</evidence>
<dbReference type="AlphaFoldDB" id="A0A398CNM4"/>
<comment type="caution">
    <text evidence="2">The sequence shown here is derived from an EMBL/GenBank/DDBJ whole genome shotgun (WGS) entry which is preliminary data.</text>
</comment>